<evidence type="ECO:0000259" key="3">
    <source>
        <dbReference type="Pfam" id="PF02563"/>
    </source>
</evidence>
<feature type="domain" description="Polysaccharide export protein N-terminal" evidence="3">
    <location>
        <begin position="102"/>
        <end position="171"/>
    </location>
</feature>
<evidence type="ECO:0000313" key="5">
    <source>
        <dbReference type="Proteomes" id="UP000292345"/>
    </source>
</evidence>
<dbReference type="AlphaFoldDB" id="A0A4Q7ELY8"/>
<dbReference type="InterPro" id="IPR003715">
    <property type="entry name" value="Poly_export_N"/>
</dbReference>
<reference evidence="4 5" key="1">
    <citation type="submission" date="2018-01" db="EMBL/GenBank/DDBJ databases">
        <title>Co-occurrence of chitin degradation, pigmentation and bioactivity in marine Pseudoalteromonas.</title>
        <authorList>
            <person name="Paulsen S."/>
            <person name="Gram L."/>
            <person name="Machado H."/>
        </authorList>
    </citation>
    <scope>NUCLEOTIDE SEQUENCE [LARGE SCALE GENOMIC DNA]</scope>
    <source>
        <strain evidence="4 5">S1946</strain>
    </source>
</reference>
<keyword evidence="1 2" id="KW-0732">Signal</keyword>
<name>A0A4Q7ELY8_9GAMM</name>
<feature type="chain" id="PRO_5020831964" evidence="2">
    <location>
        <begin position="30"/>
        <end position="422"/>
    </location>
</feature>
<evidence type="ECO:0000256" key="2">
    <source>
        <dbReference type="SAM" id="SignalP"/>
    </source>
</evidence>
<feature type="signal peptide" evidence="2">
    <location>
        <begin position="1"/>
        <end position="29"/>
    </location>
</feature>
<dbReference type="EMBL" id="PPUZ01000010">
    <property type="protein sequence ID" value="RZM84312.1"/>
    <property type="molecule type" value="Genomic_DNA"/>
</dbReference>
<dbReference type="GO" id="GO:0015159">
    <property type="term" value="F:polysaccharide transmembrane transporter activity"/>
    <property type="evidence" value="ECO:0007669"/>
    <property type="project" value="InterPro"/>
</dbReference>
<dbReference type="PANTHER" id="PTHR33619:SF3">
    <property type="entry name" value="POLYSACCHARIDE EXPORT PROTEIN GFCE-RELATED"/>
    <property type="match status" value="1"/>
</dbReference>
<accession>A0A4Q7ELY8</accession>
<dbReference type="PANTHER" id="PTHR33619">
    <property type="entry name" value="POLYSACCHARIDE EXPORT PROTEIN GFCE-RELATED"/>
    <property type="match status" value="1"/>
</dbReference>
<evidence type="ECO:0000256" key="1">
    <source>
        <dbReference type="ARBA" id="ARBA00022729"/>
    </source>
</evidence>
<gene>
    <name evidence="4" type="ORF">C3B51_04170</name>
</gene>
<organism evidence="4 5">
    <name type="scientific">Pseudoalteromonas rubra</name>
    <dbReference type="NCBI Taxonomy" id="43658"/>
    <lineage>
        <taxon>Bacteria</taxon>
        <taxon>Pseudomonadati</taxon>
        <taxon>Pseudomonadota</taxon>
        <taxon>Gammaproteobacteria</taxon>
        <taxon>Alteromonadales</taxon>
        <taxon>Pseudoalteromonadaceae</taxon>
        <taxon>Pseudoalteromonas</taxon>
    </lineage>
</organism>
<dbReference type="Pfam" id="PF02563">
    <property type="entry name" value="Poly_export"/>
    <property type="match status" value="1"/>
</dbReference>
<evidence type="ECO:0000313" key="4">
    <source>
        <dbReference type="EMBL" id="RZM84312.1"/>
    </source>
</evidence>
<proteinExistence type="predicted"/>
<protein>
    <submittedName>
        <fullName evidence="4">Polysaccharide biosynthesis protein</fullName>
    </submittedName>
</protein>
<dbReference type="InterPro" id="IPR049712">
    <property type="entry name" value="Poly_export"/>
</dbReference>
<dbReference type="Proteomes" id="UP000292345">
    <property type="component" value="Unassembled WGS sequence"/>
</dbReference>
<dbReference type="RefSeq" id="WP_130244272.1">
    <property type="nucleotide sequence ID" value="NZ_PPUZ01000010.1"/>
</dbReference>
<sequence length="422" mass="45462">MTQATSTTTLMTRISALVLCMLGTGCTLSPDYDEDDFYGMPHATGTQFNQSHSVFASRLSCTDADNFAAAANFRVDQPIPLAAPGLSPNESSYRGAFGAAPLSPGDLIQVRMEYGEGFNGDYVLDSSGALTLPVIEPIYAAGLTTKALAQKVELALIRAKIFRAQTLDVTVKVKTWAAIEVPVSGAVFSPGRVTINAKLPEQLLDQQVAASGDHSKQRLLSEAIRAAAGVRPDAKLDQVILVRQGWRIEADLTGIMTGQPVKDHVLIAGDQVIVPSTGCFQPNLVKPSQITPKGFRVFMSNLIDSSMSNANAAIGRFSSNLPYGTRLLQAAISANCVGGKEYTNAPRRIVLVSNHPLTGKTQVIERSVEELMRKSYRDHINPYVMPNDAIACYDSDITNLRDIARTLLDIVSPFSLLSKEDS</sequence>
<comment type="caution">
    <text evidence="4">The sequence shown here is derived from an EMBL/GenBank/DDBJ whole genome shotgun (WGS) entry which is preliminary data.</text>
</comment>
<dbReference type="Gene3D" id="3.10.560.10">
    <property type="entry name" value="Outer membrane lipoprotein wza domain like"/>
    <property type="match status" value="1"/>
</dbReference>